<evidence type="ECO:0000256" key="3">
    <source>
        <dbReference type="ARBA" id="ARBA00022603"/>
    </source>
</evidence>
<dbReference type="RefSeq" id="WP_170179020.1">
    <property type="nucleotide sequence ID" value="NZ_RBIL01000001.1"/>
</dbReference>
<comment type="function">
    <text evidence="6">Specifically methylates the N7 position of a guanine in 16S rRNA.</text>
</comment>
<comment type="caution">
    <text evidence="6">Lacks conserved residue(s) required for the propagation of feature annotation.</text>
</comment>
<keyword evidence="3 6" id="KW-0489">Methyltransferase</keyword>
<evidence type="ECO:0000313" key="8">
    <source>
        <dbReference type="Proteomes" id="UP000278962"/>
    </source>
</evidence>
<name>A0A660LE21_9ACTN</name>
<comment type="subcellular location">
    <subcellularLocation>
        <location evidence="6">Cytoplasm</location>
    </subcellularLocation>
</comment>
<dbReference type="NCBIfam" id="TIGR00138">
    <property type="entry name" value="rsmG_gidB"/>
    <property type="match status" value="1"/>
</dbReference>
<dbReference type="Pfam" id="PF02527">
    <property type="entry name" value="GidB"/>
    <property type="match status" value="1"/>
</dbReference>
<comment type="similarity">
    <text evidence="6">Belongs to the methyltransferase superfamily. RNA methyltransferase RsmG family.</text>
</comment>
<accession>A0A660LE21</accession>
<keyword evidence="5 6" id="KW-0949">S-adenosyl-L-methionine</keyword>
<proteinExistence type="inferred from homology"/>
<evidence type="ECO:0000313" key="7">
    <source>
        <dbReference type="EMBL" id="RKQ92445.1"/>
    </source>
</evidence>
<evidence type="ECO:0000256" key="1">
    <source>
        <dbReference type="ARBA" id="ARBA00022490"/>
    </source>
</evidence>
<dbReference type="EMBL" id="RBIL01000001">
    <property type="protein sequence ID" value="RKQ92445.1"/>
    <property type="molecule type" value="Genomic_DNA"/>
</dbReference>
<dbReference type="AlphaFoldDB" id="A0A660LE21"/>
<gene>
    <name evidence="6" type="primary">rsmG</name>
    <name evidence="7" type="ORF">C8N24_2291</name>
</gene>
<keyword evidence="1 6" id="KW-0963">Cytoplasm</keyword>
<dbReference type="PANTHER" id="PTHR31760">
    <property type="entry name" value="S-ADENOSYL-L-METHIONINE-DEPENDENT METHYLTRANSFERASES SUPERFAMILY PROTEIN"/>
    <property type="match status" value="1"/>
</dbReference>
<dbReference type="InterPro" id="IPR003682">
    <property type="entry name" value="rRNA_ssu_MeTfrase_G"/>
</dbReference>
<dbReference type="HAMAP" id="MF_00074">
    <property type="entry name" value="16SrRNA_methyltr_G"/>
    <property type="match status" value="1"/>
</dbReference>
<dbReference type="Proteomes" id="UP000278962">
    <property type="component" value="Unassembled WGS sequence"/>
</dbReference>
<keyword evidence="8" id="KW-1185">Reference proteome</keyword>
<dbReference type="GO" id="GO:0005829">
    <property type="term" value="C:cytosol"/>
    <property type="evidence" value="ECO:0007669"/>
    <property type="project" value="TreeGrafter"/>
</dbReference>
<dbReference type="GO" id="GO:0070043">
    <property type="term" value="F:rRNA (guanine-N7-)-methyltransferase activity"/>
    <property type="evidence" value="ECO:0007669"/>
    <property type="project" value="UniProtKB-UniRule"/>
</dbReference>
<feature type="binding site" evidence="6">
    <location>
        <begin position="117"/>
        <end position="118"/>
    </location>
    <ligand>
        <name>S-adenosyl-L-methionine</name>
        <dbReference type="ChEBI" id="CHEBI:59789"/>
    </ligand>
</feature>
<dbReference type="SUPFAM" id="SSF53335">
    <property type="entry name" value="S-adenosyl-L-methionine-dependent methyltransferases"/>
    <property type="match status" value="1"/>
</dbReference>
<feature type="binding site" evidence="6">
    <location>
        <position position="130"/>
    </location>
    <ligand>
        <name>S-adenosyl-L-methionine</name>
        <dbReference type="ChEBI" id="CHEBI:59789"/>
    </ligand>
</feature>
<keyword evidence="2 6" id="KW-0698">rRNA processing</keyword>
<organism evidence="7 8">
    <name type="scientific">Solirubrobacter pauli</name>
    <dbReference type="NCBI Taxonomy" id="166793"/>
    <lineage>
        <taxon>Bacteria</taxon>
        <taxon>Bacillati</taxon>
        <taxon>Actinomycetota</taxon>
        <taxon>Thermoleophilia</taxon>
        <taxon>Solirubrobacterales</taxon>
        <taxon>Solirubrobacteraceae</taxon>
        <taxon>Solirubrobacter</taxon>
    </lineage>
</organism>
<evidence type="ECO:0000256" key="4">
    <source>
        <dbReference type="ARBA" id="ARBA00022679"/>
    </source>
</evidence>
<comment type="caution">
    <text evidence="7">The sequence shown here is derived from an EMBL/GenBank/DDBJ whole genome shotgun (WGS) entry which is preliminary data.</text>
</comment>
<protein>
    <recommendedName>
        <fullName evidence="6">Ribosomal RNA small subunit methyltransferase G</fullName>
        <ecNumber evidence="6">2.1.1.-</ecNumber>
    </recommendedName>
    <alternativeName>
        <fullName evidence="6">16S rRNA 7-methylguanosine methyltransferase</fullName>
        <shortName evidence="6">16S rRNA m7G methyltransferase</shortName>
    </alternativeName>
</protein>
<dbReference type="InterPro" id="IPR029063">
    <property type="entry name" value="SAM-dependent_MTases_sf"/>
</dbReference>
<dbReference type="CDD" id="cd02440">
    <property type="entry name" value="AdoMet_MTases"/>
    <property type="match status" value="1"/>
</dbReference>
<evidence type="ECO:0000256" key="6">
    <source>
        <dbReference type="HAMAP-Rule" id="MF_00074"/>
    </source>
</evidence>
<dbReference type="Gene3D" id="3.40.50.150">
    <property type="entry name" value="Vaccinia Virus protein VP39"/>
    <property type="match status" value="1"/>
</dbReference>
<dbReference type="EC" id="2.1.1.-" evidence="6"/>
<evidence type="ECO:0000256" key="2">
    <source>
        <dbReference type="ARBA" id="ARBA00022552"/>
    </source>
</evidence>
<feature type="binding site" evidence="6">
    <location>
        <position position="66"/>
    </location>
    <ligand>
        <name>S-adenosyl-L-methionine</name>
        <dbReference type="ChEBI" id="CHEBI:59789"/>
    </ligand>
</feature>
<sequence>MKRLEDVAPAHAVDALARILGFQSIEPTASTTVRDPAEAVGRHVGDSLSALALPEVADARRIADLGSGAGWPGLALAAALPDAHVWLVESAIRHCRYLEQAVDIGELANVTVVHARIEEWSGEHDLVTARALAALAVLVEYAAPLLELGGHFVAWKGAVSDDEDASGLRAAEIVGLERTQILPVVPYDGARDHTLHVFRKVRPTPTRFPRRAGMATKRPLA</sequence>
<reference evidence="7 8" key="1">
    <citation type="submission" date="2018-10" db="EMBL/GenBank/DDBJ databases">
        <title>Genomic Encyclopedia of Archaeal and Bacterial Type Strains, Phase II (KMG-II): from individual species to whole genera.</title>
        <authorList>
            <person name="Goeker M."/>
        </authorList>
    </citation>
    <scope>NUCLEOTIDE SEQUENCE [LARGE SCALE GENOMIC DNA]</scope>
    <source>
        <strain evidence="7 8">DSM 14954</strain>
    </source>
</reference>
<evidence type="ECO:0000256" key="5">
    <source>
        <dbReference type="ARBA" id="ARBA00022691"/>
    </source>
</evidence>
<keyword evidence="4 6" id="KW-0808">Transferase</keyword>
<dbReference type="PANTHER" id="PTHR31760:SF0">
    <property type="entry name" value="S-ADENOSYL-L-METHIONINE-DEPENDENT METHYLTRANSFERASES SUPERFAMILY PROTEIN"/>
    <property type="match status" value="1"/>
</dbReference>